<keyword evidence="2" id="KW-1185">Reference proteome</keyword>
<evidence type="ECO:0000313" key="1">
    <source>
        <dbReference type="EMBL" id="KOS40378.1"/>
    </source>
</evidence>
<reference evidence="1 2" key="1">
    <citation type="submission" date="2015-08" db="EMBL/GenBank/DDBJ databases">
        <title>Genome sequencing of Penicillium nordicum.</title>
        <authorList>
            <person name="Nguyen H.D."/>
            <person name="Seifert K.A."/>
        </authorList>
    </citation>
    <scope>NUCLEOTIDE SEQUENCE [LARGE SCALE GENOMIC DNA]</scope>
    <source>
        <strain evidence="1 2">DAOMC 185683</strain>
    </source>
</reference>
<evidence type="ECO:0000313" key="2">
    <source>
        <dbReference type="Proteomes" id="UP000037696"/>
    </source>
</evidence>
<sequence>MMDDRLIYIYTHVLSFSFPFPFFHSTTYFSIQVIHSFGLNSNIGLQIRKVERTHNKYGVGPEILYAV</sequence>
<gene>
    <name evidence="1" type="ORF">ACN38_g8739</name>
</gene>
<organism evidence="1 2">
    <name type="scientific">Penicillium nordicum</name>
    <dbReference type="NCBI Taxonomy" id="229535"/>
    <lineage>
        <taxon>Eukaryota</taxon>
        <taxon>Fungi</taxon>
        <taxon>Dikarya</taxon>
        <taxon>Ascomycota</taxon>
        <taxon>Pezizomycotina</taxon>
        <taxon>Eurotiomycetes</taxon>
        <taxon>Eurotiomycetidae</taxon>
        <taxon>Eurotiales</taxon>
        <taxon>Aspergillaceae</taxon>
        <taxon>Penicillium</taxon>
    </lineage>
</organism>
<dbReference type="AlphaFoldDB" id="A0A0M8NWP9"/>
<dbReference type="Proteomes" id="UP000037696">
    <property type="component" value="Unassembled WGS sequence"/>
</dbReference>
<proteinExistence type="predicted"/>
<protein>
    <submittedName>
        <fullName evidence="1">Uncharacterized protein</fullName>
    </submittedName>
</protein>
<name>A0A0M8NWP9_9EURO</name>
<dbReference type="EMBL" id="LHQQ01000165">
    <property type="protein sequence ID" value="KOS40378.1"/>
    <property type="molecule type" value="Genomic_DNA"/>
</dbReference>
<comment type="caution">
    <text evidence="1">The sequence shown here is derived from an EMBL/GenBank/DDBJ whole genome shotgun (WGS) entry which is preliminary data.</text>
</comment>
<accession>A0A0M8NWP9</accession>